<dbReference type="KEGG" id="dhe:115483536"/>
<gene>
    <name evidence="4" type="primary">LOC115483536</name>
    <name evidence="3" type="synonym">LOC111595694</name>
</gene>
<dbReference type="RefSeq" id="XP_030081573.1">
    <property type="nucleotide sequence ID" value="XM_030225713.1"/>
</dbReference>
<keyword evidence="1" id="KW-1133">Transmembrane helix</keyword>
<sequence>MWLHIEFLFVSFLVIIFAICSSALNYIFVAENEDFFEDCVNSKSNVLNFDGIVNKSELSFTLHDEVILVSGNVTFIWDIQPGDRVQATFKTNKYDRGSWQLTPYVMKMQDFRPTLFDKDQHFYKFWTRHIINVEEIKETIFYPGTKIIHEPFDINVTMEFTGVPVSGRYKITTLLKAYDSNNLPRDTSICFEVIGEVDRL</sequence>
<proteinExistence type="predicted"/>
<evidence type="ECO:0000313" key="4">
    <source>
        <dbReference type="RefSeq" id="XP_030081573.1"/>
    </source>
</evidence>
<feature type="transmembrane region" description="Helical" evidence="1">
    <location>
        <begin position="7"/>
        <end position="29"/>
    </location>
</feature>
<evidence type="ECO:0000256" key="1">
    <source>
        <dbReference type="SAM" id="Phobius"/>
    </source>
</evidence>
<dbReference type="GeneID" id="115483536"/>
<dbReference type="KEGG" id="dhe:111595694"/>
<evidence type="ECO:0000313" key="2">
    <source>
        <dbReference type="Proteomes" id="UP000504633"/>
    </source>
</evidence>
<dbReference type="RefSeq" id="XP_023165308.2">
    <property type="nucleotide sequence ID" value="XM_023309540.2"/>
</dbReference>
<keyword evidence="2" id="KW-1185">Reference proteome</keyword>
<keyword evidence="1" id="KW-0472">Membrane</keyword>
<dbReference type="SMART" id="SM00675">
    <property type="entry name" value="DM11"/>
    <property type="match status" value="1"/>
</dbReference>
<dbReference type="OrthoDB" id="7975395at2759"/>
<protein>
    <submittedName>
        <fullName evidence="3">Uncharacterized protein LOC111595694</fullName>
    </submittedName>
    <submittedName>
        <fullName evidence="4">Uncharacterized protein LOC115483536</fullName>
    </submittedName>
</protein>
<dbReference type="AlphaFoldDB" id="A0A6J2SUT5"/>
<dbReference type="InterPro" id="IPR006601">
    <property type="entry name" value="Uncharacterised_DM11_DROME"/>
</dbReference>
<accession>A0A6J2SUT5</accession>
<keyword evidence="1" id="KW-0812">Transmembrane</keyword>
<reference evidence="3 4" key="1">
    <citation type="submission" date="2025-04" db="UniProtKB">
        <authorList>
            <consortium name="RefSeq"/>
        </authorList>
    </citation>
    <scope>IDENTIFICATION</scope>
    <source>
        <strain evidence="3 4">15085-1641.00</strain>
        <tissue evidence="3 4">Whole body</tissue>
    </source>
</reference>
<name>A0A6J2SUT5_DROHY</name>
<dbReference type="Proteomes" id="UP000504633">
    <property type="component" value="Unplaced"/>
</dbReference>
<organism evidence="2 4">
    <name type="scientific">Drosophila hydei</name>
    <name type="common">Fruit fly</name>
    <dbReference type="NCBI Taxonomy" id="7224"/>
    <lineage>
        <taxon>Eukaryota</taxon>
        <taxon>Metazoa</taxon>
        <taxon>Ecdysozoa</taxon>
        <taxon>Arthropoda</taxon>
        <taxon>Hexapoda</taxon>
        <taxon>Insecta</taxon>
        <taxon>Pterygota</taxon>
        <taxon>Neoptera</taxon>
        <taxon>Endopterygota</taxon>
        <taxon>Diptera</taxon>
        <taxon>Brachycera</taxon>
        <taxon>Muscomorpha</taxon>
        <taxon>Ephydroidea</taxon>
        <taxon>Drosophilidae</taxon>
        <taxon>Drosophila</taxon>
    </lineage>
</organism>
<evidence type="ECO:0000313" key="3">
    <source>
        <dbReference type="RefSeq" id="XP_023165308.2"/>
    </source>
</evidence>